<evidence type="ECO:0000256" key="12">
    <source>
        <dbReference type="ARBA" id="ARBA00023303"/>
    </source>
</evidence>
<dbReference type="Gene3D" id="1.10.287.70">
    <property type="match status" value="1"/>
</dbReference>
<dbReference type="AlphaFoldDB" id="A0A7D9I6U6"/>
<dbReference type="SMART" id="SM00248">
    <property type="entry name" value="ANK"/>
    <property type="match status" value="5"/>
</dbReference>
<proteinExistence type="predicted"/>
<keyword evidence="10" id="KW-0406">Ion transport</keyword>
<feature type="transmembrane region" description="Helical" evidence="14">
    <location>
        <begin position="449"/>
        <end position="469"/>
    </location>
</feature>
<evidence type="ECO:0000256" key="11">
    <source>
        <dbReference type="ARBA" id="ARBA00023136"/>
    </source>
</evidence>
<keyword evidence="8" id="KW-0106">Calcium</keyword>
<keyword evidence="11 14" id="KW-0472">Membrane</keyword>
<evidence type="ECO:0000256" key="5">
    <source>
        <dbReference type="ARBA" id="ARBA00022673"/>
    </source>
</evidence>
<evidence type="ECO:0000256" key="1">
    <source>
        <dbReference type="ARBA" id="ARBA00004651"/>
    </source>
</evidence>
<keyword evidence="4" id="KW-0109">Calcium transport</keyword>
<dbReference type="GO" id="GO:0098703">
    <property type="term" value="P:calcium ion import across plasma membrane"/>
    <property type="evidence" value="ECO:0007669"/>
    <property type="project" value="TreeGrafter"/>
</dbReference>
<evidence type="ECO:0000256" key="4">
    <source>
        <dbReference type="ARBA" id="ARBA00022568"/>
    </source>
</evidence>
<dbReference type="PROSITE" id="PS50088">
    <property type="entry name" value="ANK_REPEAT"/>
    <property type="match status" value="4"/>
</dbReference>
<dbReference type="PANTHER" id="PTHR10582:SF33">
    <property type="entry name" value="TRANSIENT RECEPTOR POTENTIAL CHANNEL PYREXIA"/>
    <property type="match status" value="1"/>
</dbReference>
<dbReference type="Gene3D" id="1.25.40.20">
    <property type="entry name" value="Ankyrin repeat-containing domain"/>
    <property type="match status" value="1"/>
</dbReference>
<dbReference type="InterPro" id="IPR002110">
    <property type="entry name" value="Ankyrin_rpt"/>
</dbReference>
<gene>
    <name evidence="16" type="ORF">PACLA_8A008612</name>
</gene>
<dbReference type="PROSITE" id="PS50297">
    <property type="entry name" value="ANK_REP_REGION"/>
    <property type="match status" value="2"/>
</dbReference>
<dbReference type="OrthoDB" id="5950645at2759"/>
<reference evidence="16" key="1">
    <citation type="submission" date="2020-04" db="EMBL/GenBank/DDBJ databases">
        <authorList>
            <person name="Alioto T."/>
            <person name="Alioto T."/>
            <person name="Gomez Garrido J."/>
        </authorList>
    </citation>
    <scope>NUCLEOTIDE SEQUENCE</scope>
    <source>
        <strain evidence="16">A484AB</strain>
    </source>
</reference>
<feature type="compositionally biased region" description="Polar residues" evidence="13">
    <location>
        <begin position="832"/>
        <end position="844"/>
    </location>
</feature>
<keyword evidence="5" id="KW-0107">Calcium channel</keyword>
<evidence type="ECO:0000256" key="9">
    <source>
        <dbReference type="ARBA" id="ARBA00022989"/>
    </source>
</evidence>
<evidence type="ECO:0000256" key="2">
    <source>
        <dbReference type="ARBA" id="ARBA00022448"/>
    </source>
</evidence>
<evidence type="ECO:0000256" key="7">
    <source>
        <dbReference type="ARBA" id="ARBA00022737"/>
    </source>
</evidence>
<feature type="compositionally biased region" description="Basic residues" evidence="13">
    <location>
        <begin position="796"/>
        <end position="808"/>
    </location>
</feature>
<keyword evidence="9 14" id="KW-1133">Transmembrane helix</keyword>
<keyword evidence="12" id="KW-0407">Ion channel</keyword>
<feature type="region of interest" description="Disordered" evidence="13">
    <location>
        <begin position="1"/>
        <end position="20"/>
    </location>
</feature>
<keyword evidence="7" id="KW-0677">Repeat</keyword>
<feature type="region of interest" description="Disordered" evidence="13">
    <location>
        <begin position="735"/>
        <end position="761"/>
    </location>
</feature>
<evidence type="ECO:0000256" key="13">
    <source>
        <dbReference type="SAM" id="MobiDB-lite"/>
    </source>
</evidence>
<comment type="subcellular location">
    <subcellularLocation>
        <location evidence="1">Cell membrane</location>
        <topology evidence="1">Multi-pass membrane protein</topology>
    </subcellularLocation>
</comment>
<feature type="transmembrane region" description="Helical" evidence="14">
    <location>
        <begin position="481"/>
        <end position="498"/>
    </location>
</feature>
<evidence type="ECO:0000256" key="10">
    <source>
        <dbReference type="ARBA" id="ARBA00023065"/>
    </source>
</evidence>
<evidence type="ECO:0000313" key="16">
    <source>
        <dbReference type="EMBL" id="CAB3998564.1"/>
    </source>
</evidence>
<keyword evidence="3" id="KW-1003">Cell membrane</keyword>
<keyword evidence="16" id="KW-0675">Receptor</keyword>
<dbReference type="EMBL" id="CACRXK020003386">
    <property type="protein sequence ID" value="CAB3998564.1"/>
    <property type="molecule type" value="Genomic_DNA"/>
</dbReference>
<feature type="domain" description="Ion transport" evidence="15">
    <location>
        <begin position="444"/>
        <end position="616"/>
    </location>
</feature>
<evidence type="ECO:0000256" key="8">
    <source>
        <dbReference type="ARBA" id="ARBA00022837"/>
    </source>
</evidence>
<keyword evidence="2" id="KW-0813">Transport</keyword>
<comment type="caution">
    <text evidence="16">The sequence shown here is derived from an EMBL/GenBank/DDBJ whole genome shotgun (WGS) entry which is preliminary data.</text>
</comment>
<accession>A0A7D9I6U6</accession>
<feature type="compositionally biased region" description="Polar residues" evidence="13">
    <location>
        <begin position="1"/>
        <end position="10"/>
    </location>
</feature>
<name>A0A7D9I6U6_PARCT</name>
<dbReference type="PANTHER" id="PTHR10582">
    <property type="entry name" value="TRANSIENT RECEPTOR POTENTIAL ION CHANNEL PROTEIN"/>
    <property type="match status" value="1"/>
</dbReference>
<dbReference type="InterPro" id="IPR036770">
    <property type="entry name" value="Ankyrin_rpt-contain_sf"/>
</dbReference>
<feature type="transmembrane region" description="Helical" evidence="14">
    <location>
        <begin position="521"/>
        <end position="543"/>
    </location>
</feature>
<dbReference type="InterPro" id="IPR024862">
    <property type="entry name" value="TRPV"/>
</dbReference>
<feature type="region of interest" description="Disordered" evidence="13">
    <location>
        <begin position="777"/>
        <end position="862"/>
    </location>
</feature>
<keyword evidence="17" id="KW-1185">Reference proteome</keyword>
<dbReference type="SUPFAM" id="SSF48403">
    <property type="entry name" value="Ankyrin repeat"/>
    <property type="match status" value="1"/>
</dbReference>
<evidence type="ECO:0000256" key="6">
    <source>
        <dbReference type="ARBA" id="ARBA00022692"/>
    </source>
</evidence>
<feature type="transmembrane region" description="Helical" evidence="14">
    <location>
        <begin position="584"/>
        <end position="609"/>
    </location>
</feature>
<dbReference type="GO" id="GO:0005262">
    <property type="term" value="F:calcium channel activity"/>
    <property type="evidence" value="ECO:0007669"/>
    <property type="project" value="UniProtKB-KW"/>
</dbReference>
<dbReference type="GO" id="GO:0005886">
    <property type="term" value="C:plasma membrane"/>
    <property type="evidence" value="ECO:0007669"/>
    <property type="project" value="UniProtKB-SubCell"/>
</dbReference>
<evidence type="ECO:0000256" key="14">
    <source>
        <dbReference type="SAM" id="Phobius"/>
    </source>
</evidence>
<evidence type="ECO:0000259" key="15">
    <source>
        <dbReference type="Pfam" id="PF00520"/>
    </source>
</evidence>
<dbReference type="Proteomes" id="UP001152795">
    <property type="component" value="Unassembled WGS sequence"/>
</dbReference>
<dbReference type="Pfam" id="PF12796">
    <property type="entry name" value="Ank_2"/>
    <property type="match status" value="2"/>
</dbReference>
<organism evidence="16 17">
    <name type="scientific">Paramuricea clavata</name>
    <name type="common">Red gorgonian</name>
    <name type="synonym">Violescent sea-whip</name>
    <dbReference type="NCBI Taxonomy" id="317549"/>
    <lineage>
        <taxon>Eukaryota</taxon>
        <taxon>Metazoa</taxon>
        <taxon>Cnidaria</taxon>
        <taxon>Anthozoa</taxon>
        <taxon>Octocorallia</taxon>
        <taxon>Malacalcyonacea</taxon>
        <taxon>Plexauridae</taxon>
        <taxon>Paramuricea</taxon>
    </lineage>
</organism>
<feature type="transmembrane region" description="Helical" evidence="14">
    <location>
        <begin position="328"/>
        <end position="350"/>
    </location>
</feature>
<dbReference type="InterPro" id="IPR005821">
    <property type="entry name" value="Ion_trans_dom"/>
</dbReference>
<feature type="transmembrane region" description="Helical" evidence="14">
    <location>
        <begin position="370"/>
        <end position="388"/>
    </location>
</feature>
<dbReference type="Pfam" id="PF00520">
    <property type="entry name" value="Ion_trans"/>
    <property type="match status" value="1"/>
</dbReference>
<protein>
    <submittedName>
        <fullName evidence="16">Transient receptor potential cation channel subfamily A member 1-like</fullName>
    </submittedName>
</protein>
<evidence type="ECO:0000313" key="17">
    <source>
        <dbReference type="Proteomes" id="UP001152795"/>
    </source>
</evidence>
<sequence length="862" mass="97923">MNGTVGSYENLSRKTSRHSNDELKVYQEMMAESMLSGGSSSHVNEALHAVVENKLHETALSESNNSVLERNRALLQYIATLANSNKKNDHFNYEFVESLIKGGANINIADQHGQSIFHEVARSWNVDVVKFLLEHGAEINKQDSFGRTPLHVAVSVDFASMVEFLLQNDADIDARTSGELQGPIHYAAKNGAAKSLKLLLGYQANIDSLDYRQRTPLQLAAEWSRDKTAKILIDEGASSCLLDTSGNSALSVLIDKLPHLSLEALNQLHMTDIITMKEFYYINFLEASRMKLETKKTRTPLETAVVTRKFEVVSHPVMQRLIHNKWMYFGRTATILDLCFYIVFNILWTAMSMLTPPTGQELYEPLSQNIWRVVLMFVIGIMIIYQVGRQVRATLKTVRAKSHWIKWQTEKLQEDLTHCHPRWPQEAKAIKYEIKRINKLKGFSAEDAWFYYDWIVLIIMITALALHVVYYKVANDDIRYVYTRILSIANLVVSLRLLENMRPFPGIGTLVIILGQTSGDFINWAFLFILIFVPFSASFWIIFGSLSLKPVLHYDETTGLLYSVFRMAVGDDFNLEGLVEAEPVMARILTVMYVTAMTIVTLNLLIALLSDTFTRVHGNAIANTIMQRAIRVIGAERALTKKKKLNYREYIKMNCSPEIIDSVVDVAAPESVASSKELTTDMTTLKQLLDDRFAKVYGKNKVSDFDKLKNDISEIKEQQRKDYDNLTAILRMLKRLRGGGPDDKVPGSSSPNKQRETKVQIPGLSIFRESIHWLSDGDERGDKRKKKRLQEDDKHRKGVHKRKDKKRERKSDIPETSIVPYRAANSGDRTENTNLLNGEQSQGNPADDLEGWDTVSIDSITL</sequence>
<keyword evidence="6 14" id="KW-0812">Transmembrane</keyword>
<evidence type="ECO:0000256" key="3">
    <source>
        <dbReference type="ARBA" id="ARBA00022475"/>
    </source>
</evidence>